<dbReference type="Pfam" id="PF07691">
    <property type="entry name" value="PA14"/>
    <property type="match status" value="1"/>
</dbReference>
<reference evidence="3 4" key="1">
    <citation type="submission" date="2018-12" db="EMBL/GenBank/DDBJ databases">
        <title>Genome Sequence of Candidatus Viridilinea halotolerans isolated from saline sulfide-rich spring.</title>
        <authorList>
            <person name="Grouzdev D.S."/>
            <person name="Burganskaya E.I."/>
            <person name="Krutkina M.S."/>
            <person name="Sukhacheva M.V."/>
            <person name="Gorlenko V.M."/>
        </authorList>
    </citation>
    <scope>NUCLEOTIDE SEQUENCE [LARGE SCALE GENOMIC DNA]</scope>
    <source>
        <strain evidence="3">Chok-6</strain>
    </source>
</reference>
<dbReference type="Pfam" id="PF01510">
    <property type="entry name" value="Amidase_2"/>
    <property type="match status" value="1"/>
</dbReference>
<evidence type="ECO:0000313" key="3">
    <source>
        <dbReference type="EMBL" id="RRR66217.1"/>
    </source>
</evidence>
<comment type="similarity">
    <text evidence="1">Belongs to the N-acetylmuramoyl-L-alanine amidase 2 family.</text>
</comment>
<evidence type="ECO:0000313" key="4">
    <source>
        <dbReference type="Proteomes" id="UP000280307"/>
    </source>
</evidence>
<gene>
    <name evidence="3" type="ORF">EI684_21105</name>
</gene>
<dbReference type="EMBL" id="RSAS01000875">
    <property type="protein sequence ID" value="RRR66217.1"/>
    <property type="molecule type" value="Genomic_DNA"/>
</dbReference>
<dbReference type="InterPro" id="IPR002502">
    <property type="entry name" value="Amidase_domain"/>
</dbReference>
<dbReference type="InterPro" id="IPR011658">
    <property type="entry name" value="PA14_dom"/>
</dbReference>
<dbReference type="PANTHER" id="PTHR11022">
    <property type="entry name" value="PEPTIDOGLYCAN RECOGNITION PROTEIN"/>
    <property type="match status" value="1"/>
</dbReference>
<dbReference type="GO" id="GO:0008270">
    <property type="term" value="F:zinc ion binding"/>
    <property type="evidence" value="ECO:0007669"/>
    <property type="project" value="InterPro"/>
</dbReference>
<evidence type="ECO:0000256" key="1">
    <source>
        <dbReference type="ARBA" id="ARBA00007553"/>
    </source>
</evidence>
<accession>A0A426TRL3</accession>
<name>A0A426TRL3_9CHLR</name>
<evidence type="ECO:0000259" key="2">
    <source>
        <dbReference type="PROSITE" id="PS51820"/>
    </source>
</evidence>
<dbReference type="SUPFAM" id="SSF56988">
    <property type="entry name" value="Anthrax protective antigen"/>
    <property type="match status" value="1"/>
</dbReference>
<dbReference type="NCBIfam" id="NF047446">
    <property type="entry name" value="barrel_OmpL47"/>
    <property type="match status" value="1"/>
</dbReference>
<dbReference type="SMART" id="SM00701">
    <property type="entry name" value="PGRP"/>
    <property type="match status" value="1"/>
</dbReference>
<dbReference type="PROSITE" id="PS51820">
    <property type="entry name" value="PA14"/>
    <property type="match status" value="1"/>
</dbReference>
<dbReference type="SUPFAM" id="SSF55846">
    <property type="entry name" value="N-acetylmuramoyl-L-alanine amidase-like"/>
    <property type="match status" value="1"/>
</dbReference>
<comment type="caution">
    <text evidence="3">The sequence shown here is derived from an EMBL/GenBank/DDBJ whole genome shotgun (WGS) entry which is preliminary data.</text>
</comment>
<feature type="domain" description="PA14" evidence="2">
    <location>
        <begin position="624"/>
        <end position="778"/>
    </location>
</feature>
<dbReference type="GO" id="GO:0009253">
    <property type="term" value="P:peptidoglycan catabolic process"/>
    <property type="evidence" value="ECO:0007669"/>
    <property type="project" value="InterPro"/>
</dbReference>
<dbReference type="Gene3D" id="3.40.80.10">
    <property type="entry name" value="Peptidoglycan recognition protein-like"/>
    <property type="match status" value="1"/>
</dbReference>
<dbReference type="InterPro" id="IPR036505">
    <property type="entry name" value="Amidase/PGRP_sf"/>
</dbReference>
<dbReference type="InterPro" id="IPR006619">
    <property type="entry name" value="PGRP_domain_met/bac"/>
</dbReference>
<dbReference type="AlphaFoldDB" id="A0A426TRL3"/>
<dbReference type="SMART" id="SM00644">
    <property type="entry name" value="Ami_2"/>
    <property type="match status" value="1"/>
</dbReference>
<protein>
    <submittedName>
        <fullName evidence="3">N-acetylmuramoyl-L-alanine amidase</fullName>
    </submittedName>
</protein>
<dbReference type="InterPro" id="IPR037524">
    <property type="entry name" value="PA14/GLEYA"/>
</dbReference>
<dbReference type="InterPro" id="IPR015510">
    <property type="entry name" value="PGRP"/>
</dbReference>
<dbReference type="CDD" id="cd06583">
    <property type="entry name" value="PGRP"/>
    <property type="match status" value="1"/>
</dbReference>
<sequence length="867" mass="93857">MRKVLGHAKGIPLLTLLSALSHHPFMRLRRMAYTGAVFLHEARMPLSPIPYPPSPIPHPLKKRFAVINMLRRLSLMALLGLVLTAGLTAQRSAATEAPSYIPDQVVLTPPAFAEAEALLLEAVDGGWLAPVAAPPRPFTHVLLRWEALHPEDALLQLELRASHDGYDWTPWGLLLANDDLWQPEDGPEVFWSQELYAGEGMRFWQVRVQVAPNGAGAWPELRRIEVHSVDARFGPAEPAAQPEATANLASTGRPAVVSRTAWGNPDGQGSRARPAYRTVTHMVVHHTAESNSLRAGQTWADRVRAIWSFHTITRGWGDIGYNYLIDPTGVIYEGRAGGDDAVGFHDTANYGSMGVALIGSYSTVDPPAAAFTSLVDLLAWKAAQRDINPLGSSYYHGCTLSSLCRNYTPNAVLANITGHRQVTPNHTTCPGDRFASRLPELRQRVQAQLVPPAQRLELSDVRYEHTSLAAGELLKVIFTVHNTGREAVVGQAPEAAPLGLVPAQLTLEESHVYDEGECFMSNPAFPKEEGRFRVLLGPVEAERQPGCAEATGGYPWRWGISGTLEPGASRELVGYVRLRTPGTFTLQAGIIHEYVAYMAQAVAPTTIVVAAERHPPLPTAYDATLRPLAHVYHLGHVPTNLLARSNDATAVLRGAYVGGFAWDGSPQQWEQGPLPEVSNFYVVEQTRVFVAPEAGTYRLQVSTNGAAWLWVNGQLIVSQSNHGTTQSHTGSVTLPAGRHTLAFKMFTLTGAASAGYQIQAPGQEQFAPVQEGLLAPASNGSPLALHLAADDLGGSGIQTLHVALNDGPWQEFNAPFATISDLASGTNLVRYRAVDQAGNPSAEHQISVIRTVAAPRHQIYLPLVATP</sequence>
<dbReference type="Proteomes" id="UP000280307">
    <property type="component" value="Unassembled WGS sequence"/>
</dbReference>
<dbReference type="GO" id="GO:0008745">
    <property type="term" value="F:N-acetylmuramoyl-L-alanine amidase activity"/>
    <property type="evidence" value="ECO:0007669"/>
    <property type="project" value="InterPro"/>
</dbReference>
<dbReference type="InterPro" id="IPR058094">
    <property type="entry name" value="Ig-like_OmpL47-like"/>
</dbReference>
<proteinExistence type="inferred from homology"/>
<organism evidence="3 4">
    <name type="scientific">Candidatus Viridilinea halotolerans</name>
    <dbReference type="NCBI Taxonomy" id="2491704"/>
    <lineage>
        <taxon>Bacteria</taxon>
        <taxon>Bacillati</taxon>
        <taxon>Chloroflexota</taxon>
        <taxon>Chloroflexia</taxon>
        <taxon>Chloroflexales</taxon>
        <taxon>Chloroflexineae</taxon>
        <taxon>Oscillochloridaceae</taxon>
        <taxon>Candidatus Viridilinea</taxon>
    </lineage>
</organism>
<dbReference type="PANTHER" id="PTHR11022:SF41">
    <property type="entry name" value="PEPTIDOGLYCAN-RECOGNITION PROTEIN LC-RELATED"/>
    <property type="match status" value="1"/>
</dbReference>